<comment type="similarity">
    <text evidence="1 3">Belongs to the sulfotransferase 1 family.</text>
</comment>
<evidence type="ECO:0000256" key="3">
    <source>
        <dbReference type="RuleBase" id="RU361155"/>
    </source>
</evidence>
<dbReference type="GO" id="GO:0008146">
    <property type="term" value="F:sulfotransferase activity"/>
    <property type="evidence" value="ECO:0007669"/>
    <property type="project" value="InterPro"/>
</dbReference>
<dbReference type="Pfam" id="PF00685">
    <property type="entry name" value="Sulfotransfer_1"/>
    <property type="match status" value="1"/>
</dbReference>
<feature type="domain" description="Sulfotransferase" evidence="4">
    <location>
        <begin position="45"/>
        <end position="282"/>
    </location>
</feature>
<dbReference type="Proteomes" id="UP000694397">
    <property type="component" value="Chromosome 20"/>
</dbReference>
<accession>A0A8C9R8J5</accession>
<organism evidence="5 6">
    <name type="scientific">Scleropages formosus</name>
    <name type="common">Asian bonytongue</name>
    <name type="synonym">Osteoglossum formosum</name>
    <dbReference type="NCBI Taxonomy" id="113540"/>
    <lineage>
        <taxon>Eukaryota</taxon>
        <taxon>Metazoa</taxon>
        <taxon>Chordata</taxon>
        <taxon>Craniata</taxon>
        <taxon>Vertebrata</taxon>
        <taxon>Euteleostomi</taxon>
        <taxon>Actinopterygii</taxon>
        <taxon>Neopterygii</taxon>
        <taxon>Teleostei</taxon>
        <taxon>Osteoglossocephala</taxon>
        <taxon>Osteoglossomorpha</taxon>
        <taxon>Osteoglossiformes</taxon>
        <taxon>Osteoglossidae</taxon>
        <taxon>Scleropages</taxon>
    </lineage>
</organism>
<dbReference type="SUPFAM" id="SSF52540">
    <property type="entry name" value="P-loop containing nucleoside triphosphate hydrolases"/>
    <property type="match status" value="1"/>
</dbReference>
<dbReference type="OrthoDB" id="205623at2759"/>
<name>A0A8C9R8J5_SCLFO</name>
<reference evidence="5 6" key="1">
    <citation type="submission" date="2019-04" db="EMBL/GenBank/DDBJ databases">
        <authorList>
            <consortium name="Wellcome Sanger Institute Data Sharing"/>
        </authorList>
    </citation>
    <scope>NUCLEOTIDE SEQUENCE [LARGE SCALE GENOMIC DNA]</scope>
</reference>
<dbReference type="InterPro" id="IPR027417">
    <property type="entry name" value="P-loop_NTPase"/>
</dbReference>
<dbReference type="AlphaFoldDB" id="A0A8C9R8J5"/>
<dbReference type="PANTHER" id="PTHR11783">
    <property type="entry name" value="SULFOTRANSFERASE SULT"/>
    <property type="match status" value="1"/>
</dbReference>
<reference evidence="5" key="3">
    <citation type="submission" date="2025-09" db="UniProtKB">
        <authorList>
            <consortium name="Ensembl"/>
        </authorList>
    </citation>
    <scope>IDENTIFICATION</scope>
</reference>
<evidence type="ECO:0000313" key="6">
    <source>
        <dbReference type="Proteomes" id="UP000694397"/>
    </source>
</evidence>
<evidence type="ECO:0000256" key="1">
    <source>
        <dbReference type="ARBA" id="ARBA00005771"/>
    </source>
</evidence>
<dbReference type="EC" id="2.8.2.-" evidence="3"/>
<sequence length="294" mass="34342">MVQQKYKVLSNQLFSHKGMVLPFHYACDLTKESLDSLEHFEIRNSDVYIVTFPKSGTVWTQRIVTMLYDDDLPKDVDLVTMKCIPWLEYLAKGNNYNSGPSPRLFCSHLQEHLVPRGLHEKKVIYITRNPKDILVSYPHFSKFLLTLEQHKNMEETLEKFLCGWVGGGSWFDHVKGWYTNHDKYNILFLSYKKMIKDLRSAVMKISDFLGKSLPDAAVDKVVGKATFKNMKSDPKANYEFLSNCITKKTGHFFTRVSGKLLLNHLSQNERFDKAFEERMKDSPLRFIWDITELH</sequence>
<protein>
    <recommendedName>
        <fullName evidence="3">Sulfotransferase</fullName>
        <ecNumber evidence="3">2.8.2.-</ecNumber>
    </recommendedName>
</protein>
<keyword evidence="6" id="KW-1185">Reference proteome</keyword>
<reference evidence="5" key="2">
    <citation type="submission" date="2025-08" db="UniProtKB">
        <authorList>
            <consortium name="Ensembl"/>
        </authorList>
    </citation>
    <scope>IDENTIFICATION</scope>
</reference>
<dbReference type="GeneTree" id="ENSGT00940000156772"/>
<dbReference type="Ensembl" id="ENSSFOT00015006972.2">
    <property type="protein sequence ID" value="ENSSFOP00015006865.2"/>
    <property type="gene ID" value="ENSSFOG00015004369.2"/>
</dbReference>
<evidence type="ECO:0000313" key="5">
    <source>
        <dbReference type="Ensembl" id="ENSSFOP00015006865.2"/>
    </source>
</evidence>
<dbReference type="Gene3D" id="3.40.50.300">
    <property type="entry name" value="P-loop containing nucleotide triphosphate hydrolases"/>
    <property type="match status" value="1"/>
</dbReference>
<keyword evidence="2 3" id="KW-0808">Transferase</keyword>
<evidence type="ECO:0000259" key="4">
    <source>
        <dbReference type="Pfam" id="PF00685"/>
    </source>
</evidence>
<proteinExistence type="inferred from homology"/>
<evidence type="ECO:0000256" key="2">
    <source>
        <dbReference type="ARBA" id="ARBA00022679"/>
    </source>
</evidence>
<dbReference type="InterPro" id="IPR000863">
    <property type="entry name" value="Sulfotransferase_dom"/>
</dbReference>